<dbReference type="EMBL" id="GGEC01069263">
    <property type="protein sequence ID" value="MBX49747.1"/>
    <property type="molecule type" value="Transcribed_RNA"/>
</dbReference>
<name>A0A2P2P4V2_RHIMU</name>
<reference evidence="1" key="1">
    <citation type="submission" date="2018-02" db="EMBL/GenBank/DDBJ databases">
        <title>Rhizophora mucronata_Transcriptome.</title>
        <authorList>
            <person name="Meera S.P."/>
            <person name="Sreeshan A."/>
            <person name="Augustine A."/>
        </authorList>
    </citation>
    <scope>NUCLEOTIDE SEQUENCE</scope>
    <source>
        <tissue evidence="1">Leaf</tissue>
    </source>
</reference>
<accession>A0A2P2P4V2</accession>
<sequence length="13" mass="1396">MAVDCSETSLNLI</sequence>
<evidence type="ECO:0000313" key="1">
    <source>
        <dbReference type="EMBL" id="MBX49747.1"/>
    </source>
</evidence>
<proteinExistence type="predicted"/>
<protein>
    <submittedName>
        <fullName evidence="1">Uncharacterized protein</fullName>
    </submittedName>
</protein>
<organism evidence="1">
    <name type="scientific">Rhizophora mucronata</name>
    <name type="common">Asiatic mangrove</name>
    <dbReference type="NCBI Taxonomy" id="61149"/>
    <lineage>
        <taxon>Eukaryota</taxon>
        <taxon>Viridiplantae</taxon>
        <taxon>Streptophyta</taxon>
        <taxon>Embryophyta</taxon>
        <taxon>Tracheophyta</taxon>
        <taxon>Spermatophyta</taxon>
        <taxon>Magnoliopsida</taxon>
        <taxon>eudicotyledons</taxon>
        <taxon>Gunneridae</taxon>
        <taxon>Pentapetalae</taxon>
        <taxon>rosids</taxon>
        <taxon>fabids</taxon>
        <taxon>Malpighiales</taxon>
        <taxon>Rhizophoraceae</taxon>
        <taxon>Rhizophora</taxon>
    </lineage>
</organism>